<proteinExistence type="predicted"/>
<sequence>MVLMGLAAAQPAAAQQEGWHYSPLPGEGDRAALGCALESDTSSYACVAVRCENDFSVGLYVHTSLGPADLGDWRITVDKEERGFIGEATAAGYGARLTGDTEWLLDGLKQGAAAFLDAGERASLPKNFIPLDGSLYTINRALAYCAPRTPAS</sequence>
<accession>A0ABQ5W849</accession>
<reference evidence="2" key="1">
    <citation type="journal article" date="2019" name="Int. J. Syst. Evol. Microbiol.">
        <title>The Global Catalogue of Microorganisms (GCM) 10K type strain sequencing project: providing services to taxonomists for standard genome sequencing and annotation.</title>
        <authorList>
            <consortium name="The Broad Institute Genomics Platform"/>
            <consortium name="The Broad Institute Genome Sequencing Center for Infectious Disease"/>
            <person name="Wu L."/>
            <person name="Ma J."/>
        </authorList>
    </citation>
    <scope>NUCLEOTIDE SEQUENCE [LARGE SCALE GENOMIC DNA]</scope>
    <source>
        <strain evidence="2">NBRC 112416</strain>
    </source>
</reference>
<dbReference type="EMBL" id="BSNS01000015">
    <property type="protein sequence ID" value="GLQ55943.1"/>
    <property type="molecule type" value="Genomic_DNA"/>
</dbReference>
<gene>
    <name evidence="1" type="ORF">GCM10010862_32020</name>
</gene>
<comment type="caution">
    <text evidence="1">The sequence shown here is derived from an EMBL/GenBank/DDBJ whole genome shotgun (WGS) entry which is preliminary data.</text>
</comment>
<protein>
    <submittedName>
        <fullName evidence="1">Uncharacterized protein</fullName>
    </submittedName>
</protein>
<evidence type="ECO:0000313" key="1">
    <source>
        <dbReference type="EMBL" id="GLQ55943.1"/>
    </source>
</evidence>
<name>A0ABQ5W849_9HYPH</name>
<keyword evidence="2" id="KW-1185">Reference proteome</keyword>
<dbReference type="Proteomes" id="UP001156691">
    <property type="component" value="Unassembled WGS sequence"/>
</dbReference>
<evidence type="ECO:0000313" key="2">
    <source>
        <dbReference type="Proteomes" id="UP001156691"/>
    </source>
</evidence>
<organism evidence="1 2">
    <name type="scientific">Devosia nitrariae</name>
    <dbReference type="NCBI Taxonomy" id="2071872"/>
    <lineage>
        <taxon>Bacteria</taxon>
        <taxon>Pseudomonadati</taxon>
        <taxon>Pseudomonadota</taxon>
        <taxon>Alphaproteobacteria</taxon>
        <taxon>Hyphomicrobiales</taxon>
        <taxon>Devosiaceae</taxon>
        <taxon>Devosia</taxon>
    </lineage>
</organism>